<protein>
    <recommendedName>
        <fullName evidence="5">Dual-action ribosomal maturation protein DarP</fullName>
    </recommendedName>
    <alternativeName>
        <fullName evidence="5">Large ribosomal subunit assembly factor DarP</fullName>
    </alternativeName>
</protein>
<dbReference type="HAMAP" id="MF_00765">
    <property type="entry name" value="DarP"/>
    <property type="match status" value="1"/>
</dbReference>
<reference evidence="8" key="1">
    <citation type="journal article" date="2019" name="Int. J. Syst. Evol. Microbiol.">
        <title>The Global Catalogue of Microorganisms (GCM) 10K type strain sequencing project: providing services to taxonomists for standard genome sequencing and annotation.</title>
        <authorList>
            <consortium name="The Broad Institute Genomics Platform"/>
            <consortium name="The Broad Institute Genome Sequencing Center for Infectious Disease"/>
            <person name="Wu L."/>
            <person name="Ma J."/>
        </authorList>
    </citation>
    <scope>NUCLEOTIDE SEQUENCE [LARGE SCALE GENOMIC DNA]</scope>
    <source>
        <strain evidence="8">JCM 11650</strain>
    </source>
</reference>
<proteinExistence type="inferred from homology"/>
<dbReference type="Gene3D" id="1.10.60.30">
    <property type="entry name" value="PSPTO4464-like domains"/>
    <property type="match status" value="2"/>
</dbReference>
<evidence type="ECO:0000256" key="5">
    <source>
        <dbReference type="HAMAP-Rule" id="MF_00765"/>
    </source>
</evidence>
<dbReference type="InterPro" id="IPR023153">
    <property type="entry name" value="DarP_sf"/>
</dbReference>
<accession>A0ABV9H1N5</accession>
<dbReference type="Proteomes" id="UP001595967">
    <property type="component" value="Unassembled WGS sequence"/>
</dbReference>
<keyword evidence="1 5" id="KW-0963">Cytoplasm</keyword>
<gene>
    <name evidence="7" type="primary">yjgA</name>
    <name evidence="5" type="synonym">darP</name>
    <name evidence="7" type="ORF">ACFO3A_14425</name>
</gene>
<dbReference type="PANTHER" id="PTHR38101">
    <property type="entry name" value="UPF0307 PROTEIN YJGA"/>
    <property type="match status" value="1"/>
</dbReference>
<keyword evidence="8" id="KW-1185">Reference proteome</keyword>
<comment type="subcellular location">
    <subcellularLocation>
        <location evidence="5">Cytoplasm</location>
    </subcellularLocation>
    <text evidence="5">Associates with late stage pre-50S ribosomal subunits.</text>
</comment>
<evidence type="ECO:0000256" key="2">
    <source>
        <dbReference type="ARBA" id="ARBA00022517"/>
    </source>
</evidence>
<name>A0ABV9H1N5_9BURK</name>
<sequence length="223" mass="25180">MPRKPKKGYYVKGEFVAEGSARDLELKAELKGLRDADDSTRSDQKKESEALQTLGQELLELHPKTLERLQLPEKLLDALHEYQRLTSFEAKRRQLQFVGKLMRKLEDSEVAAARTALHEQRSGTGPEQTQILLAEQWRDRLIADDAALTLWLEHYPGTDVQPLRALVRQARKDQAQAAVAEGAPPAKKGRAYRDLFQLLRRSLNTDAAAEDPAQDDGEDEAND</sequence>
<evidence type="ECO:0000256" key="3">
    <source>
        <dbReference type="ARBA" id="ARBA00022730"/>
    </source>
</evidence>
<evidence type="ECO:0000313" key="8">
    <source>
        <dbReference type="Proteomes" id="UP001595967"/>
    </source>
</evidence>
<keyword evidence="2 5" id="KW-0690">Ribosome biogenesis</keyword>
<dbReference type="RefSeq" id="WP_377727765.1">
    <property type="nucleotide sequence ID" value="NZ_JBHSEW010000016.1"/>
</dbReference>
<dbReference type="EMBL" id="JBHSEW010000016">
    <property type="protein sequence ID" value="MFC4623391.1"/>
    <property type="molecule type" value="Genomic_DNA"/>
</dbReference>
<evidence type="ECO:0000256" key="4">
    <source>
        <dbReference type="ARBA" id="ARBA00022884"/>
    </source>
</evidence>
<comment type="function">
    <text evidence="5">Member of a network of 50S ribosomal subunit biogenesis factors which assembles along the 30S-50S interface, preventing incorrect 23S rRNA structures from forming. Promotes peptidyl transferase center (PTC) maturation.</text>
</comment>
<evidence type="ECO:0000256" key="6">
    <source>
        <dbReference type="SAM" id="MobiDB-lite"/>
    </source>
</evidence>
<keyword evidence="4 5" id="KW-0694">RNA-binding</keyword>
<comment type="similarity">
    <text evidence="5">Belongs to the DarP family.</text>
</comment>
<dbReference type="NCBIfam" id="NF003593">
    <property type="entry name" value="PRK05255.1-1"/>
    <property type="match status" value="1"/>
</dbReference>
<dbReference type="InterPro" id="IPR006839">
    <property type="entry name" value="DarP"/>
</dbReference>
<dbReference type="SUPFAM" id="SSF158710">
    <property type="entry name" value="PSPTO4464-like"/>
    <property type="match status" value="1"/>
</dbReference>
<feature type="region of interest" description="Disordered" evidence="6">
    <location>
        <begin position="203"/>
        <end position="223"/>
    </location>
</feature>
<organism evidence="7 8">
    <name type="scientific">Comamonas nitrativorans</name>
    <dbReference type="NCBI Taxonomy" id="108437"/>
    <lineage>
        <taxon>Bacteria</taxon>
        <taxon>Pseudomonadati</taxon>
        <taxon>Pseudomonadota</taxon>
        <taxon>Betaproteobacteria</taxon>
        <taxon>Burkholderiales</taxon>
        <taxon>Comamonadaceae</taxon>
        <taxon>Comamonas</taxon>
    </lineage>
</organism>
<dbReference type="Pfam" id="PF04751">
    <property type="entry name" value="DarP"/>
    <property type="match status" value="1"/>
</dbReference>
<feature type="compositionally biased region" description="Acidic residues" evidence="6">
    <location>
        <begin position="208"/>
        <end position="223"/>
    </location>
</feature>
<keyword evidence="3 5" id="KW-0699">rRNA-binding</keyword>
<dbReference type="PANTHER" id="PTHR38101:SF1">
    <property type="entry name" value="UPF0307 PROTEIN YJGA"/>
    <property type="match status" value="1"/>
</dbReference>
<evidence type="ECO:0000256" key="1">
    <source>
        <dbReference type="ARBA" id="ARBA00022490"/>
    </source>
</evidence>
<evidence type="ECO:0000313" key="7">
    <source>
        <dbReference type="EMBL" id="MFC4623391.1"/>
    </source>
</evidence>
<dbReference type="CDD" id="cd16331">
    <property type="entry name" value="YjgA-like"/>
    <property type="match status" value="1"/>
</dbReference>
<comment type="caution">
    <text evidence="7">The sequence shown here is derived from an EMBL/GenBank/DDBJ whole genome shotgun (WGS) entry which is preliminary data.</text>
</comment>